<dbReference type="HOGENOM" id="CLU_672517_0_0_14"/>
<feature type="transmembrane region" description="Helical" evidence="7">
    <location>
        <begin position="284"/>
        <end position="302"/>
    </location>
</feature>
<keyword evidence="5 7" id="KW-1133">Transmembrane helix</keyword>
<evidence type="ECO:0000256" key="2">
    <source>
        <dbReference type="ARBA" id="ARBA00022448"/>
    </source>
</evidence>
<organism evidence="9 10">
    <name type="scientific">Spiroplasma chrysopicola DF-1</name>
    <dbReference type="NCBI Taxonomy" id="1276227"/>
    <lineage>
        <taxon>Bacteria</taxon>
        <taxon>Bacillati</taxon>
        <taxon>Mycoplasmatota</taxon>
        <taxon>Mollicutes</taxon>
        <taxon>Entomoplasmatales</taxon>
        <taxon>Spiroplasmataceae</taxon>
        <taxon>Spiroplasma</taxon>
    </lineage>
</organism>
<dbReference type="PANTHER" id="PTHR30465:SF0">
    <property type="entry name" value="OLIGOPEPTIDE TRANSPORT SYSTEM PERMEASE PROTEIN APPB"/>
    <property type="match status" value="1"/>
</dbReference>
<evidence type="ECO:0000256" key="1">
    <source>
        <dbReference type="ARBA" id="ARBA00004651"/>
    </source>
</evidence>
<feature type="transmembrane region" description="Helical" evidence="7">
    <location>
        <begin position="77"/>
        <end position="98"/>
    </location>
</feature>
<dbReference type="AlphaFoldDB" id="R4U100"/>
<comment type="similarity">
    <text evidence="7">Belongs to the binding-protein-dependent transport system permease family.</text>
</comment>
<dbReference type="NCBIfam" id="NF043081">
    <property type="entry name" value="MMSYN1_0165"/>
    <property type="match status" value="1"/>
</dbReference>
<dbReference type="Gene3D" id="1.10.3720.10">
    <property type="entry name" value="MetI-like"/>
    <property type="match status" value="1"/>
</dbReference>
<gene>
    <name evidence="9" type="primary">oppB</name>
    <name evidence="9" type="ORF">SCHRY_v1c04050</name>
</gene>
<evidence type="ECO:0000259" key="8">
    <source>
        <dbReference type="PROSITE" id="PS50928"/>
    </source>
</evidence>
<evidence type="ECO:0000256" key="5">
    <source>
        <dbReference type="ARBA" id="ARBA00022989"/>
    </source>
</evidence>
<dbReference type="PROSITE" id="PS50928">
    <property type="entry name" value="ABC_TM1"/>
    <property type="match status" value="1"/>
</dbReference>
<feature type="transmembrane region" description="Helical" evidence="7">
    <location>
        <begin position="388"/>
        <end position="410"/>
    </location>
</feature>
<keyword evidence="4 7" id="KW-0812">Transmembrane</keyword>
<dbReference type="Pfam" id="PF00528">
    <property type="entry name" value="BPD_transp_1"/>
    <property type="match status" value="1"/>
</dbReference>
<keyword evidence="2 7" id="KW-0813">Transport</keyword>
<keyword evidence="3" id="KW-1003">Cell membrane</keyword>
<feature type="transmembrane region" description="Helical" evidence="7">
    <location>
        <begin position="204"/>
        <end position="229"/>
    </location>
</feature>
<dbReference type="PANTHER" id="PTHR30465">
    <property type="entry name" value="INNER MEMBRANE ABC TRANSPORTER"/>
    <property type="match status" value="1"/>
</dbReference>
<keyword evidence="10" id="KW-1185">Reference proteome</keyword>
<dbReference type="GO" id="GO:0005886">
    <property type="term" value="C:plasma membrane"/>
    <property type="evidence" value="ECO:0007669"/>
    <property type="project" value="UniProtKB-SubCell"/>
</dbReference>
<dbReference type="GO" id="GO:0055085">
    <property type="term" value="P:transmembrane transport"/>
    <property type="evidence" value="ECO:0007669"/>
    <property type="project" value="InterPro"/>
</dbReference>
<evidence type="ECO:0000256" key="6">
    <source>
        <dbReference type="ARBA" id="ARBA00023136"/>
    </source>
</evidence>
<feature type="transmembrane region" description="Helical" evidence="7">
    <location>
        <begin position="241"/>
        <end position="264"/>
    </location>
</feature>
<evidence type="ECO:0000313" key="9">
    <source>
        <dbReference type="EMBL" id="AGM24987.1"/>
    </source>
</evidence>
<proteinExistence type="inferred from homology"/>
<dbReference type="RefSeq" id="WP_016338812.1">
    <property type="nucleotide sequence ID" value="NC_021280.1"/>
</dbReference>
<feature type="domain" description="ABC transmembrane type-1" evidence="8">
    <location>
        <begin position="205"/>
        <end position="407"/>
    </location>
</feature>
<accession>R4U100</accession>
<keyword evidence="6 7" id="KW-0472">Membrane</keyword>
<feature type="transmembrane region" description="Helical" evidence="7">
    <location>
        <begin position="341"/>
        <end position="360"/>
    </location>
</feature>
<evidence type="ECO:0000256" key="7">
    <source>
        <dbReference type="RuleBase" id="RU363032"/>
    </source>
</evidence>
<name>R4U100_9MOLU</name>
<dbReference type="eggNOG" id="COG0601">
    <property type="taxonomic scope" value="Bacteria"/>
</dbReference>
<reference evidence="9 10" key="1">
    <citation type="journal article" date="2013" name="Genome Biol. Evol.">
        <title>Complete genomes of two dipteran-associated spiroplasmas provided insights into the origin, dynamics, and impacts of viral invasion in spiroplasma.</title>
        <authorList>
            <person name="Ku C."/>
            <person name="Lo W.S."/>
            <person name="Chen L.L."/>
            <person name="Kuo C.H."/>
        </authorList>
    </citation>
    <scope>NUCLEOTIDE SEQUENCE [LARGE SCALE GENOMIC DNA]</scope>
    <source>
        <strain evidence="9 10">DF-1</strain>
    </source>
</reference>
<dbReference type="Proteomes" id="UP000013964">
    <property type="component" value="Chromosome"/>
</dbReference>
<dbReference type="STRING" id="1276227.SCHRY_v1c04050"/>
<sequence>MANFQDSDKHERKETSLLESNTEIIKDKFADIVVDDFQSEKKFSLLVNLKYHLNLYWLNSKEFFNKFPLLGYSLKRIFFSLITLILAICAIFILLRLVTPDDTYVSDIDLAKLKIIPGSPEYNALLTERMKIFGVYGSIWSQLGTYLRNVTPFIKKTLLVNTYYDSVTGHLTGDSYETWFYLGTIFSAAVGQPGELVSTAFARAIPYSFAFGSVTVLLAYFIGVPLGIISAKHKEKSVDNGINSAVITLLAIPPVIIVIGIYLISIYVFRAHGLFSSGGFSTKFWPVVAIFLMIAPPIVLTTRRYVIDEMTADYTKFALSKGMSDSYVFYIHIFRNAGIRIFRVFPTAFVTTIFGASIFAEQNWGIPGMSRFIVAGVAAKDSFVVMGYILLTATAGIATSLLADIMMAVLDPRIKLTK</sequence>
<evidence type="ECO:0000256" key="3">
    <source>
        <dbReference type="ARBA" id="ARBA00022475"/>
    </source>
</evidence>
<dbReference type="KEGG" id="scr:SCHRY_v1c04050"/>
<dbReference type="InterPro" id="IPR035906">
    <property type="entry name" value="MetI-like_sf"/>
</dbReference>
<evidence type="ECO:0000313" key="10">
    <source>
        <dbReference type="Proteomes" id="UP000013964"/>
    </source>
</evidence>
<protein>
    <submittedName>
        <fullName evidence="9">Oligopeptide ABC transporter permease</fullName>
    </submittedName>
</protein>
<dbReference type="PATRIC" id="fig|1276227.3.peg.404"/>
<dbReference type="EMBL" id="CP005077">
    <property type="protein sequence ID" value="AGM24987.1"/>
    <property type="molecule type" value="Genomic_DNA"/>
</dbReference>
<dbReference type="OrthoDB" id="9773221at2"/>
<dbReference type="CDD" id="cd06261">
    <property type="entry name" value="TM_PBP2"/>
    <property type="match status" value="1"/>
</dbReference>
<dbReference type="SUPFAM" id="SSF161098">
    <property type="entry name" value="MetI-like"/>
    <property type="match status" value="1"/>
</dbReference>
<dbReference type="InterPro" id="IPR000515">
    <property type="entry name" value="MetI-like"/>
</dbReference>
<evidence type="ECO:0000256" key="4">
    <source>
        <dbReference type="ARBA" id="ARBA00022692"/>
    </source>
</evidence>
<comment type="subcellular location">
    <subcellularLocation>
        <location evidence="1 7">Cell membrane</location>
        <topology evidence="1 7">Multi-pass membrane protein</topology>
    </subcellularLocation>
</comment>